<evidence type="ECO:0000256" key="3">
    <source>
        <dbReference type="ARBA" id="ARBA00009561"/>
    </source>
</evidence>
<feature type="chain" id="PRO_5007293382" evidence="10">
    <location>
        <begin position="21"/>
        <end position="327"/>
    </location>
</feature>
<dbReference type="PANTHER" id="PTHR12692:SF0">
    <property type="entry name" value="GH11935P"/>
    <property type="match status" value="1"/>
</dbReference>
<evidence type="ECO:0000313" key="12">
    <source>
        <dbReference type="Proteomes" id="UP000070501"/>
    </source>
</evidence>
<protein>
    <submittedName>
        <fullName evidence="11">OST3/OST6 family protein</fullName>
    </submittedName>
</protein>
<proteinExistence type="inferred from homology"/>
<dbReference type="Proteomes" id="UP000070501">
    <property type="component" value="Unassembled WGS sequence"/>
</dbReference>
<evidence type="ECO:0000256" key="9">
    <source>
        <dbReference type="SAM" id="Phobius"/>
    </source>
</evidence>
<keyword evidence="8 9" id="KW-0472">Membrane</keyword>
<reference evidence="12" key="1">
    <citation type="submission" date="2016-02" db="EMBL/GenBank/DDBJ databases">
        <title>Draft genome sequence of Microdochium bolleyi, a fungal endophyte of beachgrass.</title>
        <authorList>
            <consortium name="DOE Joint Genome Institute"/>
            <person name="David A.S."/>
            <person name="May G."/>
            <person name="Haridas S."/>
            <person name="Lim J."/>
            <person name="Wang M."/>
            <person name="Labutti K."/>
            <person name="Lipzen A."/>
            <person name="Barry K."/>
            <person name="Grigoriev I.V."/>
        </authorList>
    </citation>
    <scope>NUCLEOTIDE SEQUENCE [LARGE SCALE GENOMIC DNA]</scope>
    <source>
        <strain evidence="12">J235TASD1</strain>
    </source>
</reference>
<name>A0A136J1Z6_9PEZI</name>
<evidence type="ECO:0000256" key="10">
    <source>
        <dbReference type="SAM" id="SignalP"/>
    </source>
</evidence>
<comment type="subcellular location">
    <subcellularLocation>
        <location evidence="2">Endoplasmic reticulum membrane</location>
        <topology evidence="2">Multi-pass membrane protein</topology>
    </subcellularLocation>
</comment>
<comment type="function">
    <text evidence="1">Subunit of the oligosaccharyl transferase (OST) complex that catalyzes the initial transfer of a defined glycan (Glc(3)Man(9)GlcNAc(2) in eukaryotes) from the lipid carrier dolichol-pyrophosphate to an asparagine residue within an Asn-X-Ser/Thr consensus motif in nascent polypeptide chains, the first step in protein N-glycosylation. N-glycosylation occurs cotranslationally and the complex associates with the Sec61 complex at the channel-forming translocon complex that mediates protein translocation across the endoplasmic reticulum (ER). All subunits are required for a maximal enzyme activity.</text>
</comment>
<evidence type="ECO:0000256" key="7">
    <source>
        <dbReference type="ARBA" id="ARBA00022989"/>
    </source>
</evidence>
<evidence type="ECO:0000256" key="6">
    <source>
        <dbReference type="ARBA" id="ARBA00022824"/>
    </source>
</evidence>
<gene>
    <name evidence="11" type="ORF">Micbo1qcDRAFT_163861</name>
</gene>
<dbReference type="PANTHER" id="PTHR12692">
    <property type="entry name" value="DOLICHYL-DIPHOSPHOOLIGOSACCHARIDE--PROTEIN GLYCOSYLTRANSFERASE-RELATED"/>
    <property type="match status" value="1"/>
</dbReference>
<evidence type="ECO:0000313" key="11">
    <source>
        <dbReference type="EMBL" id="KXJ91104.1"/>
    </source>
</evidence>
<evidence type="ECO:0000256" key="8">
    <source>
        <dbReference type="ARBA" id="ARBA00023136"/>
    </source>
</evidence>
<keyword evidence="4 9" id="KW-0812">Transmembrane</keyword>
<comment type="similarity">
    <text evidence="3">Belongs to the OST3/OST6 family.</text>
</comment>
<evidence type="ECO:0000256" key="5">
    <source>
        <dbReference type="ARBA" id="ARBA00022729"/>
    </source>
</evidence>
<dbReference type="GO" id="GO:0008250">
    <property type="term" value="C:oligosaccharyltransferase complex"/>
    <property type="evidence" value="ECO:0007669"/>
    <property type="project" value="TreeGrafter"/>
</dbReference>
<feature type="signal peptide" evidence="10">
    <location>
        <begin position="1"/>
        <end position="20"/>
    </location>
</feature>
<feature type="transmembrane region" description="Helical" evidence="9">
    <location>
        <begin position="291"/>
        <end position="312"/>
    </location>
</feature>
<evidence type="ECO:0000256" key="4">
    <source>
        <dbReference type="ARBA" id="ARBA00022692"/>
    </source>
</evidence>
<keyword evidence="5 10" id="KW-0732">Signal</keyword>
<dbReference type="Pfam" id="PF04756">
    <property type="entry name" value="OST3_OST6"/>
    <property type="match status" value="1"/>
</dbReference>
<dbReference type="OrthoDB" id="67566at2759"/>
<dbReference type="EMBL" id="KQ964251">
    <property type="protein sequence ID" value="KXJ91104.1"/>
    <property type="molecule type" value="Genomic_DNA"/>
</dbReference>
<organism evidence="11 12">
    <name type="scientific">Microdochium bolleyi</name>
    <dbReference type="NCBI Taxonomy" id="196109"/>
    <lineage>
        <taxon>Eukaryota</taxon>
        <taxon>Fungi</taxon>
        <taxon>Dikarya</taxon>
        <taxon>Ascomycota</taxon>
        <taxon>Pezizomycotina</taxon>
        <taxon>Sordariomycetes</taxon>
        <taxon>Xylariomycetidae</taxon>
        <taxon>Xylariales</taxon>
        <taxon>Microdochiaceae</taxon>
        <taxon>Microdochium</taxon>
    </lineage>
</organism>
<evidence type="ECO:0000256" key="1">
    <source>
        <dbReference type="ARBA" id="ARBA00002791"/>
    </source>
</evidence>
<dbReference type="AlphaFoldDB" id="A0A136J1Z6"/>
<feature type="transmembrane region" description="Helical" evidence="9">
    <location>
        <begin position="210"/>
        <end position="228"/>
    </location>
</feature>
<dbReference type="InterPro" id="IPR021149">
    <property type="entry name" value="OligosaccharylTrfase_OST3/OST6"/>
</dbReference>
<dbReference type="Gene3D" id="3.40.30.10">
    <property type="entry name" value="Glutaredoxin"/>
    <property type="match status" value="1"/>
</dbReference>
<dbReference type="STRING" id="196109.A0A136J1Z6"/>
<dbReference type="FunCoup" id="A0A136J1Z6">
    <property type="interactions" value="240"/>
</dbReference>
<dbReference type="InParanoid" id="A0A136J1Z6"/>
<dbReference type="FunFam" id="3.40.30.10:FF:000302">
    <property type="entry name" value="Oligosaccharyl transferase subunit (Gamma), putative"/>
    <property type="match status" value="1"/>
</dbReference>
<accession>A0A136J1Z6</accession>
<feature type="transmembrane region" description="Helical" evidence="9">
    <location>
        <begin position="262"/>
        <end position="279"/>
    </location>
</feature>
<keyword evidence="6" id="KW-0256">Endoplasmic reticulum</keyword>
<dbReference type="GO" id="GO:0018279">
    <property type="term" value="P:protein N-linked glycosylation via asparagine"/>
    <property type="evidence" value="ECO:0007669"/>
    <property type="project" value="TreeGrafter"/>
</dbReference>
<evidence type="ECO:0000256" key="2">
    <source>
        <dbReference type="ARBA" id="ARBA00004477"/>
    </source>
</evidence>
<keyword evidence="7 9" id="KW-1133">Transmembrane helix</keyword>
<sequence>MRWLSTFVTAALSLAAVATAKKDVFAEYHAKALSSSPVKMTDSSYRKLTSTPRDYTAAILLTALDKRFACQLCHDFQPEWEILSSSWTKGDKKAASRTIFGTLDFSDGRDTFMSLGLQTAPVLLLFQPTTGPHAVANAEPLRYDFASGNQNADAVHAWIARNLEGRPHPKVSRPINYVKIIVTIVSGLAIVGAVAKLGPYLLPVVQSRNLWATISLIGILLFTSGHMFNQIRKVPYVAGNGKGGVSYFAGGFQSQYGLETQIIAFLYGLLSFATIYLAVRAPRIKERRLQQIMIIGWGVLMFVIYSFLLSIFRMKNGGYPFKLPPFF</sequence>
<keyword evidence="12" id="KW-1185">Reference proteome</keyword>
<feature type="transmembrane region" description="Helical" evidence="9">
    <location>
        <begin position="177"/>
        <end position="198"/>
    </location>
</feature>